<name>A0A4C1XEW1_EUMVA</name>
<evidence type="ECO:0000313" key="2">
    <source>
        <dbReference type="EMBL" id="GBP61968.1"/>
    </source>
</evidence>
<evidence type="ECO:0000313" key="3">
    <source>
        <dbReference type="Proteomes" id="UP000299102"/>
    </source>
</evidence>
<feature type="compositionally biased region" description="Basic residues" evidence="1">
    <location>
        <begin position="79"/>
        <end position="88"/>
    </location>
</feature>
<dbReference type="Proteomes" id="UP000299102">
    <property type="component" value="Unassembled WGS sequence"/>
</dbReference>
<gene>
    <name evidence="2" type="ORF">EVAR_40976_1</name>
</gene>
<protein>
    <submittedName>
        <fullName evidence="2">Uncharacterized protein</fullName>
    </submittedName>
</protein>
<dbReference type="AlphaFoldDB" id="A0A4C1XEW1"/>
<dbReference type="EMBL" id="BGZK01000828">
    <property type="protein sequence ID" value="GBP61968.1"/>
    <property type="molecule type" value="Genomic_DNA"/>
</dbReference>
<feature type="region of interest" description="Disordered" evidence="1">
    <location>
        <begin position="74"/>
        <end position="114"/>
    </location>
</feature>
<comment type="caution">
    <text evidence="2">The sequence shown here is derived from an EMBL/GenBank/DDBJ whole genome shotgun (WGS) entry which is preliminary data.</text>
</comment>
<sequence>MRHKPNAQADRVSLLFRALARTLGSGGTRQRVMLFRACSQRSSIYKTLSSQNTSYILIYICRSANSRRLRAVRGMSARRTAKGPRRRLSPIAPPQGNQQMSRSRDRWSNSPNTRDAGIVRRRRETAAFLITRVYDAVQRTNLCRSVSPANDTIVKCVTVDAPRLSYGAPAGQSAGGRARTGENSYRNPLVHTFLEPIKAIPRREKGDSRLAIANGRYLTDEWTSETIDTGAYEKHKVFVTSRKEHTVTGPYFSSKVLDIEPSTPVQCGLGAVNDDRQRHDGRTPAEVVRDNVYQTAPPVRQPDV</sequence>
<accession>A0A4C1XEW1</accession>
<organism evidence="2 3">
    <name type="scientific">Eumeta variegata</name>
    <name type="common">Bagworm moth</name>
    <name type="synonym">Eumeta japonica</name>
    <dbReference type="NCBI Taxonomy" id="151549"/>
    <lineage>
        <taxon>Eukaryota</taxon>
        <taxon>Metazoa</taxon>
        <taxon>Ecdysozoa</taxon>
        <taxon>Arthropoda</taxon>
        <taxon>Hexapoda</taxon>
        <taxon>Insecta</taxon>
        <taxon>Pterygota</taxon>
        <taxon>Neoptera</taxon>
        <taxon>Endopterygota</taxon>
        <taxon>Lepidoptera</taxon>
        <taxon>Glossata</taxon>
        <taxon>Ditrysia</taxon>
        <taxon>Tineoidea</taxon>
        <taxon>Psychidae</taxon>
        <taxon>Oiketicinae</taxon>
        <taxon>Eumeta</taxon>
    </lineage>
</organism>
<evidence type="ECO:0000256" key="1">
    <source>
        <dbReference type="SAM" id="MobiDB-lite"/>
    </source>
</evidence>
<keyword evidence="3" id="KW-1185">Reference proteome</keyword>
<proteinExistence type="predicted"/>
<reference evidence="2 3" key="1">
    <citation type="journal article" date="2019" name="Commun. Biol.">
        <title>The bagworm genome reveals a unique fibroin gene that provides high tensile strength.</title>
        <authorList>
            <person name="Kono N."/>
            <person name="Nakamura H."/>
            <person name="Ohtoshi R."/>
            <person name="Tomita M."/>
            <person name="Numata K."/>
            <person name="Arakawa K."/>
        </authorList>
    </citation>
    <scope>NUCLEOTIDE SEQUENCE [LARGE SCALE GENOMIC DNA]</scope>
</reference>